<dbReference type="AlphaFoldDB" id="A0A0D2N1Z3"/>
<keyword evidence="1" id="KW-0853">WD repeat</keyword>
<keyword evidence="2" id="KW-0677">Repeat</keyword>
<dbReference type="PANTHER" id="PTHR44129">
    <property type="entry name" value="WD REPEAT-CONTAINING PROTEIN POP1"/>
    <property type="match status" value="1"/>
</dbReference>
<dbReference type="InterPro" id="IPR015943">
    <property type="entry name" value="WD40/YVTN_repeat-like_dom_sf"/>
</dbReference>
<dbReference type="EMBL" id="KN817771">
    <property type="protein sequence ID" value="KJA13199.1"/>
    <property type="molecule type" value="Genomic_DNA"/>
</dbReference>
<dbReference type="Pfam" id="PF00400">
    <property type="entry name" value="WD40"/>
    <property type="match status" value="1"/>
</dbReference>
<dbReference type="InterPro" id="IPR050349">
    <property type="entry name" value="WD_LIS1/nudF_dynein_reg"/>
</dbReference>
<evidence type="ECO:0000256" key="1">
    <source>
        <dbReference type="ARBA" id="ARBA00022574"/>
    </source>
</evidence>
<organism evidence="3 4">
    <name type="scientific">Hypholoma sublateritium (strain FD-334 SS-4)</name>
    <dbReference type="NCBI Taxonomy" id="945553"/>
    <lineage>
        <taxon>Eukaryota</taxon>
        <taxon>Fungi</taxon>
        <taxon>Dikarya</taxon>
        <taxon>Basidiomycota</taxon>
        <taxon>Agaricomycotina</taxon>
        <taxon>Agaricomycetes</taxon>
        <taxon>Agaricomycetidae</taxon>
        <taxon>Agaricales</taxon>
        <taxon>Agaricineae</taxon>
        <taxon>Strophariaceae</taxon>
        <taxon>Hypholoma</taxon>
    </lineage>
</organism>
<name>A0A0D2N1Z3_HYPSF</name>
<evidence type="ECO:0000313" key="3">
    <source>
        <dbReference type="EMBL" id="KJA13199.1"/>
    </source>
</evidence>
<proteinExistence type="predicted"/>
<dbReference type="Proteomes" id="UP000054270">
    <property type="component" value="Unassembled WGS sequence"/>
</dbReference>
<sequence length="466" mass="52104">MYISNISNLIFRRPHLRAKLFGHTGAVISLSFSRTGRLLASGGVNGVKVWDLTSMKEIEIPQQPFHERGQVSCICWDCFKVVFSARLALGGEVLSMTADISSSFTRVATGTRDKCFQVWDYDSSTCEIKAVYSRRHGPERDIVPKALVFDKNPAKDVYVFGLYDGGLCSGIDGIVISREQLGPQIGNAAMDEDRSLIVIDNVANGFDIYGLEQSTQGPKFKFIRTLEVGKPSKTYAKSVVFANGSQAVITGSDHGKVYIFDRKSGRVLKKITHSKNGGVETVAVHDEADGSVLIASASVRDNFGSAPSPIMLWRWTPKKTQSRIHDSHWNVGSIFEWIFKMIVVGAAVAFAVERFGKIHRERDNNTEKPSIHLPRLTGQDLQDYIRWQEQIKSSVERRVQTMNLVTKEEPITALKKYIPPNHGEKQKAVVQPDHEETISTSHESSPFTTISDEIIWFALEKERQDL</sequence>
<evidence type="ECO:0000313" key="4">
    <source>
        <dbReference type="Proteomes" id="UP000054270"/>
    </source>
</evidence>
<dbReference type="SMART" id="SM00320">
    <property type="entry name" value="WD40"/>
    <property type="match status" value="4"/>
</dbReference>
<accession>A0A0D2N1Z3</accession>
<dbReference type="SUPFAM" id="SSF50978">
    <property type="entry name" value="WD40 repeat-like"/>
    <property type="match status" value="1"/>
</dbReference>
<dbReference type="OrthoDB" id="2654453at2759"/>
<dbReference type="Gene3D" id="2.130.10.10">
    <property type="entry name" value="YVTN repeat-like/Quinoprotein amine dehydrogenase"/>
    <property type="match status" value="2"/>
</dbReference>
<dbReference type="STRING" id="945553.A0A0D2N1Z3"/>
<gene>
    <name evidence="3" type="ORF">HYPSUDRAFT_60040</name>
</gene>
<dbReference type="InterPro" id="IPR036322">
    <property type="entry name" value="WD40_repeat_dom_sf"/>
</dbReference>
<evidence type="ECO:0000256" key="2">
    <source>
        <dbReference type="ARBA" id="ARBA00022737"/>
    </source>
</evidence>
<dbReference type="InterPro" id="IPR001680">
    <property type="entry name" value="WD40_rpt"/>
</dbReference>
<keyword evidence="4" id="KW-1185">Reference proteome</keyword>
<reference evidence="4" key="1">
    <citation type="submission" date="2014-04" db="EMBL/GenBank/DDBJ databases">
        <title>Evolutionary Origins and Diversification of the Mycorrhizal Mutualists.</title>
        <authorList>
            <consortium name="DOE Joint Genome Institute"/>
            <consortium name="Mycorrhizal Genomics Consortium"/>
            <person name="Kohler A."/>
            <person name="Kuo A."/>
            <person name="Nagy L.G."/>
            <person name="Floudas D."/>
            <person name="Copeland A."/>
            <person name="Barry K.W."/>
            <person name="Cichocki N."/>
            <person name="Veneault-Fourrey C."/>
            <person name="LaButti K."/>
            <person name="Lindquist E.A."/>
            <person name="Lipzen A."/>
            <person name="Lundell T."/>
            <person name="Morin E."/>
            <person name="Murat C."/>
            <person name="Riley R."/>
            <person name="Ohm R."/>
            <person name="Sun H."/>
            <person name="Tunlid A."/>
            <person name="Henrissat B."/>
            <person name="Grigoriev I.V."/>
            <person name="Hibbett D.S."/>
            <person name="Martin F."/>
        </authorList>
    </citation>
    <scope>NUCLEOTIDE SEQUENCE [LARGE SCALE GENOMIC DNA]</scope>
    <source>
        <strain evidence="4">FD-334 SS-4</strain>
    </source>
</reference>
<protein>
    <submittedName>
        <fullName evidence="3">Uncharacterized protein</fullName>
    </submittedName>
</protein>